<keyword evidence="1" id="KW-1133">Transmembrane helix</keyword>
<dbReference type="EMBL" id="BAAAOB010000003">
    <property type="protein sequence ID" value="GAA1794280.1"/>
    <property type="molecule type" value="Genomic_DNA"/>
</dbReference>
<evidence type="ECO:0008006" key="4">
    <source>
        <dbReference type="Google" id="ProtNLM"/>
    </source>
</evidence>
<name>A0ABN2LNX0_9MICO</name>
<gene>
    <name evidence="2" type="ORF">GCM10009768_24230</name>
</gene>
<protein>
    <recommendedName>
        <fullName evidence="4">DUF2993 domain-containing protein</fullName>
    </recommendedName>
</protein>
<evidence type="ECO:0000313" key="3">
    <source>
        <dbReference type="Proteomes" id="UP001500851"/>
    </source>
</evidence>
<dbReference type="InterPro" id="IPR021373">
    <property type="entry name" value="DUF2993"/>
</dbReference>
<dbReference type="RefSeq" id="WP_344032573.1">
    <property type="nucleotide sequence ID" value="NZ_BAAAOB010000003.1"/>
</dbReference>
<reference evidence="2 3" key="1">
    <citation type="journal article" date="2019" name="Int. J. Syst. Evol. Microbiol.">
        <title>The Global Catalogue of Microorganisms (GCM) 10K type strain sequencing project: providing services to taxonomists for standard genome sequencing and annotation.</title>
        <authorList>
            <consortium name="The Broad Institute Genomics Platform"/>
            <consortium name="The Broad Institute Genome Sequencing Center for Infectious Disease"/>
            <person name="Wu L."/>
            <person name="Ma J."/>
        </authorList>
    </citation>
    <scope>NUCLEOTIDE SEQUENCE [LARGE SCALE GENOMIC DNA]</scope>
    <source>
        <strain evidence="2 3">JCM 14736</strain>
    </source>
</reference>
<evidence type="ECO:0000256" key="1">
    <source>
        <dbReference type="SAM" id="Phobius"/>
    </source>
</evidence>
<organism evidence="2 3">
    <name type="scientific">Leucobacter iarius</name>
    <dbReference type="NCBI Taxonomy" id="333963"/>
    <lineage>
        <taxon>Bacteria</taxon>
        <taxon>Bacillati</taxon>
        <taxon>Actinomycetota</taxon>
        <taxon>Actinomycetes</taxon>
        <taxon>Micrococcales</taxon>
        <taxon>Microbacteriaceae</taxon>
        <taxon>Leucobacter</taxon>
    </lineage>
</organism>
<proteinExistence type="predicted"/>
<dbReference type="Proteomes" id="UP001500851">
    <property type="component" value="Unassembled WGS sequence"/>
</dbReference>
<keyword evidence="1" id="KW-0812">Transmembrane</keyword>
<evidence type="ECO:0000313" key="2">
    <source>
        <dbReference type="EMBL" id="GAA1794280.1"/>
    </source>
</evidence>
<sequence length="258" mass="27139">MTEQRERRPRWWLRILWIVVILAVLAGAGEIALRAILPGMISTAVRQPLELSSDHPVDVQLDGSVLLHTITGKLGDVTVTVPDAPLVEGLQGDLTVHADSAPFSLISGSGEVQGATASITVPKDKIDQTISLLTKGIAQTGTVREGAIDVGRSMEIFGQKVSLSATLKLGVEKGDVKITPAGVKAAGFDLTAKQIESFGGPAVRALTQPQTVCVRDQLPRGIELTGIQLSSTGSVRVDAKISPTLVSDPKQREKGSCG</sequence>
<keyword evidence="3" id="KW-1185">Reference proteome</keyword>
<accession>A0ABN2LNX0</accession>
<keyword evidence="1" id="KW-0472">Membrane</keyword>
<dbReference type="Pfam" id="PF11209">
    <property type="entry name" value="LmeA"/>
    <property type="match status" value="1"/>
</dbReference>
<comment type="caution">
    <text evidence="2">The sequence shown here is derived from an EMBL/GenBank/DDBJ whole genome shotgun (WGS) entry which is preliminary data.</text>
</comment>
<feature type="transmembrane region" description="Helical" evidence="1">
    <location>
        <begin position="12"/>
        <end position="37"/>
    </location>
</feature>